<accession>A0A377QZL5</accession>
<dbReference type="Pfam" id="PF13681">
    <property type="entry name" value="PilX"/>
    <property type="match status" value="1"/>
</dbReference>
<keyword evidence="1" id="KW-0472">Membrane</keyword>
<evidence type="ECO:0000256" key="1">
    <source>
        <dbReference type="SAM" id="Phobius"/>
    </source>
</evidence>
<reference evidence="3 4" key="1">
    <citation type="submission" date="2018-06" db="EMBL/GenBank/DDBJ databases">
        <authorList>
            <consortium name="Pathogen Informatics"/>
            <person name="Doyle S."/>
        </authorList>
    </citation>
    <scope>NUCLEOTIDE SEQUENCE [LARGE SCALE GENOMIC DNA]</scope>
    <source>
        <strain evidence="3 4">NCTC13336</strain>
    </source>
</reference>
<gene>
    <name evidence="3" type="ORF">NCTC13336_01088</name>
</gene>
<name>A0A377QZL5_9NEIS</name>
<proteinExistence type="predicted"/>
<evidence type="ECO:0000313" key="4">
    <source>
        <dbReference type="Proteomes" id="UP000254293"/>
    </source>
</evidence>
<keyword evidence="4" id="KW-1185">Reference proteome</keyword>
<dbReference type="Proteomes" id="UP000254293">
    <property type="component" value="Unassembled WGS sequence"/>
</dbReference>
<evidence type="ECO:0000313" key="3">
    <source>
        <dbReference type="EMBL" id="STR00864.1"/>
    </source>
</evidence>
<feature type="domain" description="PilX/PilW C-terminal" evidence="2">
    <location>
        <begin position="97"/>
        <end position="178"/>
    </location>
</feature>
<keyword evidence="1" id="KW-0812">Transmembrane</keyword>
<evidence type="ECO:0000259" key="2">
    <source>
        <dbReference type="Pfam" id="PF13681"/>
    </source>
</evidence>
<protein>
    <submittedName>
        <fullName evidence="3">Tfp pilus assembly protein PilX</fullName>
    </submittedName>
</protein>
<keyword evidence="1" id="KW-1133">Transmembrane helix</keyword>
<dbReference type="InterPro" id="IPR025205">
    <property type="entry name" value="PilX/PilW_C"/>
</dbReference>
<dbReference type="EMBL" id="UGJJ01000001">
    <property type="protein sequence ID" value="STR00864.1"/>
    <property type="molecule type" value="Genomic_DNA"/>
</dbReference>
<organism evidence="3 4">
    <name type="scientific">Kingella potus</name>
    <dbReference type="NCBI Taxonomy" id="265175"/>
    <lineage>
        <taxon>Bacteria</taxon>
        <taxon>Pseudomonadati</taxon>
        <taxon>Pseudomonadota</taxon>
        <taxon>Betaproteobacteria</taxon>
        <taxon>Neisseriales</taxon>
        <taxon>Neisseriaceae</taxon>
        <taxon>Kingella</taxon>
    </lineage>
</organism>
<sequence length="182" mass="20187">MCRTQLRSTGLMEDNMNKQQGFSLPIVMVMMLVLAVMVLAATQSFNTESRISSNDADKKMAMQVAEDTLRYAENQISTRGLNSLDKKGEFTDQCGGGLCSLDKNSSDPAVWEQECGKGKPCLDKDGAVYSINAKVPVSQNPRFLIEWVSDDDKRITFRVTARAWGEKDNTVVTVQSYVISDL</sequence>
<feature type="transmembrane region" description="Helical" evidence="1">
    <location>
        <begin position="21"/>
        <end position="41"/>
    </location>
</feature>
<dbReference type="AlphaFoldDB" id="A0A377QZL5"/>